<dbReference type="Proteomes" id="UP000014500">
    <property type="component" value="Unassembled WGS sequence"/>
</dbReference>
<evidence type="ECO:0000313" key="1">
    <source>
        <dbReference type="EnsemblMetazoa" id="SMAR014045-PA"/>
    </source>
</evidence>
<keyword evidence="2" id="KW-1185">Reference proteome</keyword>
<reference evidence="1" key="2">
    <citation type="submission" date="2015-02" db="UniProtKB">
        <authorList>
            <consortium name="EnsemblMetazoa"/>
        </authorList>
    </citation>
    <scope>IDENTIFICATION</scope>
</reference>
<protein>
    <submittedName>
        <fullName evidence="1">Uncharacterized protein</fullName>
    </submittedName>
</protein>
<evidence type="ECO:0000313" key="2">
    <source>
        <dbReference type="Proteomes" id="UP000014500"/>
    </source>
</evidence>
<proteinExistence type="predicted"/>
<reference evidence="2" key="1">
    <citation type="submission" date="2011-05" db="EMBL/GenBank/DDBJ databases">
        <authorList>
            <person name="Richards S.R."/>
            <person name="Qu J."/>
            <person name="Jiang H."/>
            <person name="Jhangiani S.N."/>
            <person name="Agravi P."/>
            <person name="Goodspeed R."/>
            <person name="Gross S."/>
            <person name="Mandapat C."/>
            <person name="Jackson L."/>
            <person name="Mathew T."/>
            <person name="Pu L."/>
            <person name="Thornton R."/>
            <person name="Saada N."/>
            <person name="Wilczek-Boney K.B."/>
            <person name="Lee S."/>
            <person name="Kovar C."/>
            <person name="Wu Y."/>
            <person name="Scherer S.E."/>
            <person name="Worley K.C."/>
            <person name="Muzny D.M."/>
            <person name="Gibbs R."/>
        </authorList>
    </citation>
    <scope>NUCLEOTIDE SEQUENCE</scope>
    <source>
        <strain evidence="2">Brora</strain>
    </source>
</reference>
<dbReference type="AlphaFoldDB" id="T1JJL5"/>
<organism evidence="1 2">
    <name type="scientific">Strigamia maritima</name>
    <name type="common">European centipede</name>
    <name type="synonym">Geophilus maritimus</name>
    <dbReference type="NCBI Taxonomy" id="126957"/>
    <lineage>
        <taxon>Eukaryota</taxon>
        <taxon>Metazoa</taxon>
        <taxon>Ecdysozoa</taxon>
        <taxon>Arthropoda</taxon>
        <taxon>Myriapoda</taxon>
        <taxon>Chilopoda</taxon>
        <taxon>Pleurostigmophora</taxon>
        <taxon>Geophilomorpha</taxon>
        <taxon>Linotaeniidae</taxon>
        <taxon>Strigamia</taxon>
    </lineage>
</organism>
<dbReference type="HOGENOM" id="CLU_2765229_0_0_1"/>
<dbReference type="EnsemblMetazoa" id="SMAR014045-RA">
    <property type="protein sequence ID" value="SMAR014045-PA"/>
    <property type="gene ID" value="SMAR014045"/>
</dbReference>
<name>T1JJL5_STRMM</name>
<sequence>MTTENKEVRLNLPSGQVLKDCRSDLWILDKSIGAGYKGEVYAANAGSNVGYYGHHFYETDSKYAIKIVST</sequence>
<accession>T1JJL5</accession>
<dbReference type="EMBL" id="JH431806">
    <property type="status" value="NOT_ANNOTATED_CDS"/>
    <property type="molecule type" value="Genomic_DNA"/>
</dbReference>
<dbReference type="Gene3D" id="3.30.200.20">
    <property type="entry name" value="Phosphorylase Kinase, domain 1"/>
    <property type="match status" value="1"/>
</dbReference>